<keyword evidence="9" id="KW-1185">Reference proteome</keyword>
<dbReference type="InterPro" id="IPR015421">
    <property type="entry name" value="PyrdxlP-dep_Trfase_major"/>
</dbReference>
<dbReference type="InterPro" id="IPR000524">
    <property type="entry name" value="Tscrpt_reg_HTH_GntR"/>
</dbReference>
<evidence type="ECO:0000256" key="6">
    <source>
        <dbReference type="ARBA" id="ARBA00023163"/>
    </source>
</evidence>
<dbReference type="SUPFAM" id="SSF53383">
    <property type="entry name" value="PLP-dependent transferases"/>
    <property type="match status" value="1"/>
</dbReference>
<dbReference type="GO" id="GO:0008483">
    <property type="term" value="F:transaminase activity"/>
    <property type="evidence" value="ECO:0007669"/>
    <property type="project" value="UniProtKB-KW"/>
</dbReference>
<dbReference type="GO" id="GO:0003700">
    <property type="term" value="F:DNA-binding transcription factor activity"/>
    <property type="evidence" value="ECO:0007669"/>
    <property type="project" value="InterPro"/>
</dbReference>
<evidence type="ECO:0000256" key="1">
    <source>
        <dbReference type="ARBA" id="ARBA00005384"/>
    </source>
</evidence>
<keyword evidence="6" id="KW-0804">Transcription</keyword>
<dbReference type="InterPro" id="IPR036388">
    <property type="entry name" value="WH-like_DNA-bd_sf"/>
</dbReference>
<organism evidence="8 9">
    <name type="scientific">Lactiplantibacillus fabifermentans DSM 21115</name>
    <dbReference type="NCBI Taxonomy" id="1413187"/>
    <lineage>
        <taxon>Bacteria</taxon>
        <taxon>Bacillati</taxon>
        <taxon>Bacillota</taxon>
        <taxon>Bacilli</taxon>
        <taxon>Lactobacillales</taxon>
        <taxon>Lactobacillaceae</taxon>
        <taxon>Lactiplantibacillus</taxon>
    </lineage>
</organism>
<dbReference type="PANTHER" id="PTHR46577:SF1">
    <property type="entry name" value="HTH-TYPE TRANSCRIPTIONAL REGULATORY PROTEIN GABR"/>
    <property type="match status" value="1"/>
</dbReference>
<comment type="caution">
    <text evidence="8">The sequence shown here is derived from an EMBL/GenBank/DDBJ whole genome shotgun (WGS) entry which is preliminary data.</text>
</comment>
<dbReference type="InterPro" id="IPR004839">
    <property type="entry name" value="Aminotransferase_I/II_large"/>
</dbReference>
<dbReference type="AlphaFoldDB" id="A0A0R2NPF0"/>
<keyword evidence="3" id="KW-0663">Pyridoxal phosphate</keyword>
<dbReference type="CDD" id="cd07377">
    <property type="entry name" value="WHTH_GntR"/>
    <property type="match status" value="1"/>
</dbReference>
<proteinExistence type="inferred from homology"/>
<dbReference type="Gene3D" id="3.40.640.10">
    <property type="entry name" value="Type I PLP-dependent aspartate aminotransferase-like (Major domain)"/>
    <property type="match status" value="1"/>
</dbReference>
<sequence>MQMPLDRHANTPLYLQLYQQLRDSYDPQTMGNRKLWSIRKQAQNLAVSKTTVEQAYDQLLAEGYVYTVPGSGYYYHDLKHWPKTANTSEPTVTCQPTPPPVKYDFRYGITEQLSPSWNSWKKAVREALRQAENQPPMLPDAQGLLALRQELVRFLRQTRGVTCRAEQIVITNGSKEGLSLLLSILPRGTVGIENPGYRGLSDLAAGYGHTTVALPVTPTRVSLTAIAAKNPQVVYTTPGHQFPLGYPMPITQRLALLQWAHDQQRLIIEDDYDSAYRYDTQPVPALQSLAADDQVAYLGTFARGIDPTLRMGYLVLPEHLVATYHAQYQYRSAMVAGLLQQAMVNYFTSGAYYRHLSRNRALNRQKYHLLKKLLGHQKVIQPILTGAGLHIVVRIPDIAPHELLTALAAVQVRLYPLNSNWQAMPSSDYYLLGFAGLSLPDLTAGIKQLIATCEQLQPS</sequence>
<dbReference type="Proteomes" id="UP000050920">
    <property type="component" value="Unassembled WGS sequence"/>
</dbReference>
<comment type="similarity">
    <text evidence="1">In the C-terminal section; belongs to the class-I pyridoxal-phosphate-dependent aminotransferase family.</text>
</comment>
<feature type="domain" description="HTH gntR-type" evidence="7">
    <location>
        <begin position="11"/>
        <end position="78"/>
    </location>
</feature>
<evidence type="ECO:0000313" key="9">
    <source>
        <dbReference type="Proteomes" id="UP000050920"/>
    </source>
</evidence>
<accession>A0A0R2NPF0</accession>
<dbReference type="GO" id="GO:0030170">
    <property type="term" value="F:pyridoxal phosphate binding"/>
    <property type="evidence" value="ECO:0007669"/>
    <property type="project" value="InterPro"/>
</dbReference>
<evidence type="ECO:0000256" key="2">
    <source>
        <dbReference type="ARBA" id="ARBA00022576"/>
    </source>
</evidence>
<dbReference type="InterPro" id="IPR051446">
    <property type="entry name" value="HTH_trans_reg/aminotransferase"/>
</dbReference>
<dbReference type="EMBL" id="AYGX02000083">
    <property type="protein sequence ID" value="KRO27276.1"/>
    <property type="molecule type" value="Genomic_DNA"/>
</dbReference>
<reference evidence="8 9" key="1">
    <citation type="journal article" date="2015" name="Genome Announc.">
        <title>Expanding the biotechnology potential of lactobacilli through comparative genomics of 213 strains and associated genera.</title>
        <authorList>
            <person name="Sun Z."/>
            <person name="Harris H.M."/>
            <person name="McCann A."/>
            <person name="Guo C."/>
            <person name="Argimon S."/>
            <person name="Zhang W."/>
            <person name="Yang X."/>
            <person name="Jeffery I.B."/>
            <person name="Cooney J.C."/>
            <person name="Kagawa T.F."/>
            <person name="Liu W."/>
            <person name="Song Y."/>
            <person name="Salvetti E."/>
            <person name="Wrobel A."/>
            <person name="Rasinkangas P."/>
            <person name="Parkhill J."/>
            <person name="Rea M.C."/>
            <person name="O'Sullivan O."/>
            <person name="Ritari J."/>
            <person name="Douillard F.P."/>
            <person name="Paul Ross R."/>
            <person name="Yang R."/>
            <person name="Briner A.E."/>
            <person name="Felis G.E."/>
            <person name="de Vos W.M."/>
            <person name="Barrangou R."/>
            <person name="Klaenhammer T.R."/>
            <person name="Caufield P.W."/>
            <person name="Cui Y."/>
            <person name="Zhang H."/>
            <person name="O'Toole P.W."/>
        </authorList>
    </citation>
    <scope>NUCLEOTIDE SEQUENCE [LARGE SCALE GENOMIC DNA]</scope>
    <source>
        <strain evidence="8 9">DSM 21115</strain>
    </source>
</reference>
<evidence type="ECO:0000256" key="5">
    <source>
        <dbReference type="ARBA" id="ARBA00023125"/>
    </source>
</evidence>
<protein>
    <submittedName>
        <fullName evidence="8">Aminotransferase with N</fullName>
    </submittedName>
</protein>
<evidence type="ECO:0000256" key="4">
    <source>
        <dbReference type="ARBA" id="ARBA00023015"/>
    </source>
</evidence>
<dbReference type="InterPro" id="IPR015424">
    <property type="entry name" value="PyrdxlP-dep_Trfase"/>
</dbReference>
<name>A0A0R2NPF0_9LACO</name>
<dbReference type="CDD" id="cd00609">
    <property type="entry name" value="AAT_like"/>
    <property type="match status" value="1"/>
</dbReference>
<keyword evidence="5" id="KW-0238">DNA-binding</keyword>
<gene>
    <name evidence="8" type="ORF">DY78_GL000250</name>
</gene>
<keyword evidence="4" id="KW-0805">Transcription regulation</keyword>
<keyword evidence="8" id="KW-0808">Transferase</keyword>
<evidence type="ECO:0000256" key="3">
    <source>
        <dbReference type="ARBA" id="ARBA00022898"/>
    </source>
</evidence>
<dbReference type="GO" id="GO:0003677">
    <property type="term" value="F:DNA binding"/>
    <property type="evidence" value="ECO:0007669"/>
    <property type="project" value="UniProtKB-KW"/>
</dbReference>
<dbReference type="PROSITE" id="PS50949">
    <property type="entry name" value="HTH_GNTR"/>
    <property type="match status" value="1"/>
</dbReference>
<dbReference type="SUPFAM" id="SSF46785">
    <property type="entry name" value="Winged helix' DNA-binding domain"/>
    <property type="match status" value="1"/>
</dbReference>
<dbReference type="PANTHER" id="PTHR46577">
    <property type="entry name" value="HTH-TYPE TRANSCRIPTIONAL REGULATORY PROTEIN GABR"/>
    <property type="match status" value="1"/>
</dbReference>
<dbReference type="InterPro" id="IPR036390">
    <property type="entry name" value="WH_DNA-bd_sf"/>
</dbReference>
<evidence type="ECO:0000313" key="8">
    <source>
        <dbReference type="EMBL" id="KRO27276.1"/>
    </source>
</evidence>
<dbReference type="Pfam" id="PF00155">
    <property type="entry name" value="Aminotran_1_2"/>
    <property type="match status" value="1"/>
</dbReference>
<dbReference type="Gene3D" id="1.10.10.10">
    <property type="entry name" value="Winged helix-like DNA-binding domain superfamily/Winged helix DNA-binding domain"/>
    <property type="match status" value="1"/>
</dbReference>
<evidence type="ECO:0000259" key="7">
    <source>
        <dbReference type="PROSITE" id="PS50949"/>
    </source>
</evidence>
<keyword evidence="2 8" id="KW-0032">Aminotransferase</keyword>